<dbReference type="EMBL" id="CP003555">
    <property type="protein sequence ID" value="AFK62037.1"/>
    <property type="molecule type" value="Genomic_DNA"/>
</dbReference>
<organism evidence="1 2">
    <name type="scientific">Advenella kashmirensis (strain DSM 17095 / LMG 22695 / WT001)</name>
    <name type="common">Tetrathiobacter kashmirensis</name>
    <dbReference type="NCBI Taxonomy" id="1036672"/>
    <lineage>
        <taxon>Bacteria</taxon>
        <taxon>Pseudomonadati</taxon>
        <taxon>Pseudomonadota</taxon>
        <taxon>Betaproteobacteria</taxon>
        <taxon>Burkholderiales</taxon>
        <taxon>Alcaligenaceae</taxon>
    </lineage>
</organism>
<gene>
    <name evidence="1" type="ordered locus">TKWG_08280</name>
</gene>
<reference evidence="2" key="2">
    <citation type="journal article" date="2013" name="PLoS ONE">
        <title>Genome implosion elicits host-confinement in Alcaligenaceae: evidence from the comparative genomics of Tetrathiobacter kashmirensis, a pathogen in the making.</title>
        <authorList>
            <person name="Ghosh W."/>
            <person name="Alam M."/>
            <person name="Roy C."/>
            <person name="Pyne P."/>
            <person name="George A."/>
            <person name="Chakraborty R."/>
            <person name="Majumder S."/>
            <person name="Agarwal A."/>
            <person name="Chakraborty S."/>
            <person name="Majumdar S."/>
            <person name="Gupta S.K."/>
        </authorList>
    </citation>
    <scope>NUCLEOTIDE SEQUENCE [LARGE SCALE GENOMIC DNA]</scope>
    <source>
        <strain evidence="2">WT001</strain>
    </source>
</reference>
<dbReference type="Proteomes" id="UP000005267">
    <property type="component" value="Chromosome"/>
</dbReference>
<dbReference type="KEGG" id="aka:TKWG_08280"/>
<dbReference type="HOGENOM" id="CLU_2217397_0_0_4"/>
<protein>
    <submittedName>
        <fullName evidence="1">Uncharacterized protein</fullName>
    </submittedName>
</protein>
<sequence>MHVLFVKTRQFIRCMQVQKTQHEFDRFFYFQRTRRVFFHEFMVFCLHHLGIATPAIAGQEIYPVSISIDWQQGMVKVKQGESLRHSQIDVFFRNVWIEGRILTRER</sequence>
<evidence type="ECO:0000313" key="2">
    <source>
        <dbReference type="Proteomes" id="UP000005267"/>
    </source>
</evidence>
<evidence type="ECO:0000313" key="1">
    <source>
        <dbReference type="EMBL" id="AFK62037.1"/>
    </source>
</evidence>
<keyword evidence="2" id="KW-1185">Reference proteome</keyword>
<proteinExistence type="predicted"/>
<accession>I3UAJ9</accession>
<dbReference type="AlphaFoldDB" id="I3UAJ9"/>
<dbReference type="STRING" id="1036672.TKWG_08280"/>
<name>I3UAJ9_ADVKW</name>
<reference evidence="1 2" key="1">
    <citation type="journal article" date="2011" name="J. Bacteriol.">
        <title>Whole-genome shotgun sequencing of the sulfur-oxidizing chemoautotroph Tetrathiobacter kashmirensis.</title>
        <authorList>
            <person name="Ghosh W."/>
            <person name="George A."/>
            <person name="Agarwal A."/>
            <person name="Raj P."/>
            <person name="Alam M."/>
            <person name="Pyne P."/>
            <person name="Das Gupta S.K."/>
        </authorList>
    </citation>
    <scope>NUCLEOTIDE SEQUENCE [LARGE SCALE GENOMIC DNA]</scope>
    <source>
        <strain evidence="1 2">WT001</strain>
    </source>
</reference>